<protein>
    <submittedName>
        <fullName evidence="1">Uncharacterized protein</fullName>
    </submittedName>
</protein>
<dbReference type="AlphaFoldDB" id="A0A5P8W7Y6"/>
<dbReference type="EMBL" id="CP045226">
    <property type="protein sequence ID" value="QFS48059.1"/>
    <property type="molecule type" value="Genomic_DNA"/>
</dbReference>
<accession>A0A5P8W7Y6</accession>
<gene>
    <name evidence="1" type="ORF">GXM_05551</name>
</gene>
<proteinExistence type="predicted"/>
<keyword evidence="2" id="KW-1185">Reference proteome</keyword>
<evidence type="ECO:0000313" key="2">
    <source>
        <dbReference type="Proteomes" id="UP000326678"/>
    </source>
</evidence>
<dbReference type="KEGG" id="nsh:GXM_05551"/>
<dbReference type="Proteomes" id="UP000326678">
    <property type="component" value="Chromosome Gxm1"/>
</dbReference>
<name>A0A5P8W7Y6_9NOSO</name>
<evidence type="ECO:0000313" key="1">
    <source>
        <dbReference type="EMBL" id="QFS48059.1"/>
    </source>
</evidence>
<organism evidence="1 2">
    <name type="scientific">Nostoc sphaeroides CCNUC1</name>
    <dbReference type="NCBI Taxonomy" id="2653204"/>
    <lineage>
        <taxon>Bacteria</taxon>
        <taxon>Bacillati</taxon>
        <taxon>Cyanobacteriota</taxon>
        <taxon>Cyanophyceae</taxon>
        <taxon>Nostocales</taxon>
        <taxon>Nostocaceae</taxon>
        <taxon>Nostoc</taxon>
    </lineage>
</organism>
<sequence length="41" mass="4594">MCNHLSNLIDGVLQKAIAVSSRRAIAFVLLLYCNYSLLLKQ</sequence>
<reference evidence="1 2" key="1">
    <citation type="submission" date="2019-10" db="EMBL/GenBank/DDBJ databases">
        <title>Genomic and transcriptomic insights into the perfect genentic adaptation of a filamentous nitrogen-fixing cyanobacterium to rice fields.</title>
        <authorList>
            <person name="Chen Z."/>
        </authorList>
    </citation>
    <scope>NUCLEOTIDE SEQUENCE [LARGE SCALE GENOMIC DNA]</scope>
    <source>
        <strain evidence="1">CCNUC1</strain>
    </source>
</reference>